<dbReference type="GO" id="GO:0005886">
    <property type="term" value="C:plasma membrane"/>
    <property type="evidence" value="ECO:0007669"/>
    <property type="project" value="UniProtKB-SubCell"/>
</dbReference>
<dbReference type="Pfam" id="PF02501">
    <property type="entry name" value="T2SSI"/>
    <property type="match status" value="1"/>
</dbReference>
<evidence type="ECO:0000256" key="9">
    <source>
        <dbReference type="RuleBase" id="RU368030"/>
    </source>
</evidence>
<keyword evidence="7" id="KW-1133">Transmembrane helix</keyword>
<organism evidence="11 12">
    <name type="scientific">Bordetella bronchialis</name>
    <dbReference type="NCBI Taxonomy" id="463025"/>
    <lineage>
        <taxon>Bacteria</taxon>
        <taxon>Pseudomonadati</taxon>
        <taxon>Pseudomonadota</taxon>
        <taxon>Betaproteobacteria</taxon>
        <taxon>Burkholderiales</taxon>
        <taxon>Alcaligenaceae</taxon>
        <taxon>Bordetella</taxon>
    </lineage>
</organism>
<dbReference type="InterPro" id="IPR010052">
    <property type="entry name" value="T2SS_protein-GspI"/>
</dbReference>
<dbReference type="NCBIfam" id="TIGR01707">
    <property type="entry name" value="gspI"/>
    <property type="match status" value="1"/>
</dbReference>
<keyword evidence="6" id="KW-0812">Transmembrane</keyword>
<comment type="subunit">
    <text evidence="9">Type II secretion is composed of four main components: the outer membrane complex, the inner membrane complex, the cytoplasmic secretion ATPase and the periplasm-spanning pseudopilus.</text>
</comment>
<evidence type="ECO:0000256" key="4">
    <source>
        <dbReference type="ARBA" id="ARBA00022481"/>
    </source>
</evidence>
<accession>A0A193G532</accession>
<dbReference type="InterPro" id="IPR045584">
    <property type="entry name" value="Pilin-like"/>
</dbReference>
<keyword evidence="5 9" id="KW-0997">Cell inner membrane</keyword>
<sequence>MNPRGRQKGFSLLEILVALAIIAIALAACVRAAGQIATGQAQLRDRALALVSAENALAELRARQTLPPIGDARSPCPQGGLALVCEQHIQTTPYKDMRQVTVRVLAEDRGPQLAQLRGLIGGRP</sequence>
<dbReference type="NCBIfam" id="TIGR02532">
    <property type="entry name" value="IV_pilin_GFxxxE"/>
    <property type="match status" value="1"/>
</dbReference>
<dbReference type="STRING" id="463025.BAU08_25845"/>
<dbReference type="PROSITE" id="PS51257">
    <property type="entry name" value="PROKAR_LIPOPROTEIN"/>
    <property type="match status" value="1"/>
</dbReference>
<dbReference type="AlphaFoldDB" id="A0A193G532"/>
<evidence type="ECO:0000256" key="1">
    <source>
        <dbReference type="ARBA" id="ARBA00004377"/>
    </source>
</evidence>
<dbReference type="SUPFAM" id="SSF54523">
    <property type="entry name" value="Pili subunits"/>
    <property type="match status" value="1"/>
</dbReference>
<dbReference type="GO" id="GO:0015627">
    <property type="term" value="C:type II protein secretion system complex"/>
    <property type="evidence" value="ECO:0007669"/>
    <property type="project" value="UniProtKB-UniRule"/>
</dbReference>
<evidence type="ECO:0000256" key="2">
    <source>
        <dbReference type="ARBA" id="ARBA00008358"/>
    </source>
</evidence>
<comment type="subcellular location">
    <subcellularLocation>
        <location evidence="1 9">Cell inner membrane</location>
        <topology evidence="1 9">Single-pass membrane protein</topology>
    </subcellularLocation>
</comment>
<dbReference type="EMBL" id="CP016171">
    <property type="protein sequence ID" value="ANN74324.1"/>
    <property type="molecule type" value="Genomic_DNA"/>
</dbReference>
<gene>
    <name evidence="11" type="ORF">BAU08_25845</name>
</gene>
<proteinExistence type="inferred from homology"/>
<dbReference type="Pfam" id="PF07963">
    <property type="entry name" value="N_methyl"/>
    <property type="match status" value="1"/>
</dbReference>
<dbReference type="PROSITE" id="PS00409">
    <property type="entry name" value="PROKAR_NTER_METHYL"/>
    <property type="match status" value="1"/>
</dbReference>
<reference evidence="11 12" key="1">
    <citation type="submission" date="2016-06" db="EMBL/GenBank/DDBJ databases">
        <title>Complete genome sequences of Bordetella bronchialis and Bordetella flabilis.</title>
        <authorList>
            <person name="LiPuma J.J."/>
            <person name="Spilker T."/>
        </authorList>
    </citation>
    <scope>NUCLEOTIDE SEQUENCE [LARGE SCALE GENOMIC DNA]</scope>
    <source>
        <strain evidence="11 12">AU17976</strain>
    </source>
</reference>
<evidence type="ECO:0000313" key="12">
    <source>
        <dbReference type="Proteomes" id="UP000092213"/>
    </source>
</evidence>
<dbReference type="Gene3D" id="3.30.1300.30">
    <property type="entry name" value="GSPII I/J protein-like"/>
    <property type="match status" value="1"/>
</dbReference>
<dbReference type="GO" id="GO:0015628">
    <property type="term" value="P:protein secretion by the type II secretion system"/>
    <property type="evidence" value="ECO:0007669"/>
    <property type="project" value="UniProtKB-UniRule"/>
</dbReference>
<evidence type="ECO:0000256" key="3">
    <source>
        <dbReference type="ARBA" id="ARBA00022475"/>
    </source>
</evidence>
<evidence type="ECO:0000256" key="8">
    <source>
        <dbReference type="ARBA" id="ARBA00023136"/>
    </source>
</evidence>
<dbReference type="PANTHER" id="PTHR38779">
    <property type="entry name" value="TYPE II SECRETION SYSTEM PROTEIN I-RELATED"/>
    <property type="match status" value="1"/>
</dbReference>
<feature type="domain" description="Type II secretion system protein GspI C-terminal" evidence="10">
    <location>
        <begin position="43"/>
        <end position="120"/>
    </location>
</feature>
<evidence type="ECO:0000256" key="5">
    <source>
        <dbReference type="ARBA" id="ARBA00022519"/>
    </source>
</evidence>
<evidence type="ECO:0000259" key="10">
    <source>
        <dbReference type="Pfam" id="PF02501"/>
    </source>
</evidence>
<comment type="function">
    <text evidence="9">Component of the type II secretion system required for the energy-dependent secretion of extracellular factors such as proteases and toxins from the periplasm.</text>
</comment>
<keyword evidence="4 9" id="KW-0488">Methylation</keyword>
<dbReference type="PANTHER" id="PTHR38779:SF2">
    <property type="entry name" value="TYPE II SECRETION SYSTEM PROTEIN I-RELATED"/>
    <property type="match status" value="1"/>
</dbReference>
<keyword evidence="8" id="KW-0472">Membrane</keyword>
<comment type="PTM">
    <text evidence="9">Cleaved by prepilin peptidase.</text>
</comment>
<evidence type="ECO:0000256" key="6">
    <source>
        <dbReference type="ARBA" id="ARBA00022692"/>
    </source>
</evidence>
<dbReference type="InterPro" id="IPR003413">
    <property type="entry name" value="T2SS_GspI_C"/>
</dbReference>
<name>A0A193G532_9BORD</name>
<comment type="similarity">
    <text evidence="2 9">Belongs to the GSP I family.</text>
</comment>
<dbReference type="Proteomes" id="UP000092213">
    <property type="component" value="Chromosome"/>
</dbReference>
<protein>
    <recommendedName>
        <fullName evidence="9">Type II secretion system protein I</fullName>
        <shortName evidence="9">T2SS minor pseudopilin I</shortName>
    </recommendedName>
</protein>
<evidence type="ECO:0000256" key="7">
    <source>
        <dbReference type="ARBA" id="ARBA00022989"/>
    </source>
</evidence>
<keyword evidence="3" id="KW-1003">Cell membrane</keyword>
<dbReference type="InterPro" id="IPR012902">
    <property type="entry name" value="N_methyl_site"/>
</dbReference>
<evidence type="ECO:0000313" key="11">
    <source>
        <dbReference type="EMBL" id="ANN74324.1"/>
    </source>
</evidence>
<dbReference type="RefSeq" id="WP_066672365.1">
    <property type="nucleotide sequence ID" value="NZ_CP016171.1"/>
</dbReference>